<dbReference type="Proteomes" id="UP000095286">
    <property type="component" value="Unplaced"/>
</dbReference>
<accession>A0AC35U5Z0</accession>
<organism evidence="1 2">
    <name type="scientific">Rhabditophanes sp. KR3021</name>
    <dbReference type="NCBI Taxonomy" id="114890"/>
    <lineage>
        <taxon>Eukaryota</taxon>
        <taxon>Metazoa</taxon>
        <taxon>Ecdysozoa</taxon>
        <taxon>Nematoda</taxon>
        <taxon>Chromadorea</taxon>
        <taxon>Rhabditida</taxon>
        <taxon>Tylenchina</taxon>
        <taxon>Panagrolaimomorpha</taxon>
        <taxon>Strongyloidoidea</taxon>
        <taxon>Alloionematidae</taxon>
        <taxon>Rhabditophanes</taxon>
    </lineage>
</organism>
<reference evidence="2" key="1">
    <citation type="submission" date="2016-11" db="UniProtKB">
        <authorList>
            <consortium name="WormBaseParasite"/>
        </authorList>
    </citation>
    <scope>IDENTIFICATION</scope>
    <source>
        <strain evidence="2">KR3021</strain>
    </source>
</reference>
<dbReference type="WBParaSite" id="RSKR_0000808100.1">
    <property type="protein sequence ID" value="RSKR_0000808100.1"/>
    <property type="gene ID" value="RSKR_0000808100"/>
</dbReference>
<proteinExistence type="predicted"/>
<evidence type="ECO:0000313" key="2">
    <source>
        <dbReference type="WBParaSite" id="RSKR_0000808100.1"/>
    </source>
</evidence>
<sequence>MEQPIVVNSVLCYLQNTIGRENAADLVTKYFKESEVEAAKNILLSLINSNDFINNSDIRSDRQDDIVLLFKKFSRLGFAESSQKPVFAIVDLFSFPKAALKFDHYMEVEAAKLDNIINELKQIRKFIEVESSKSTSPSDLISPKRINIRCSSELKEHDDFSKLVLNASSEASKEFQNLSCSSSTSSSSAATISPQISMIEEIIAKNHSLPSIPHQSAPNKTRKIKTSKAGLKLDHCVRKLTDRLVPVKEETVMEVSKNCNSAITQQHKSVSPSSNEQQMYLNRLGESNLFLGNDLLVKTPQQNTFPYLIDQNVNNQSPFMYFNLLNNMAKGMTADQTAQMLSTLNHSSQQQPQEVNSSKTDLGSNDGNDIDFKMDESSPHNISSMSCYPGSPSPSDGSTNDYQIRGVRDIPSDSEKKFECGHMNCNKKFANKFLLKKHQFIHTGLRPHGCPHCQKRFNRKDNLLRHKKTHTQNGSLVDELRTNFSYQLNESDDLANISN</sequence>
<name>A0AC35U5Z0_9BILA</name>
<protein>
    <submittedName>
        <fullName evidence="2">C2H2-type domain-containing protein</fullName>
    </submittedName>
</protein>
<evidence type="ECO:0000313" key="1">
    <source>
        <dbReference type="Proteomes" id="UP000095286"/>
    </source>
</evidence>